<protein>
    <submittedName>
        <fullName evidence="14">C-type cytochrome biogenesis protein CcmF</fullName>
    </submittedName>
</protein>
<feature type="transmembrane region" description="Helical" evidence="11">
    <location>
        <begin position="426"/>
        <end position="444"/>
    </location>
</feature>
<feature type="transmembrane region" description="Helical" evidence="11">
    <location>
        <begin position="6"/>
        <end position="29"/>
    </location>
</feature>
<evidence type="ECO:0000256" key="3">
    <source>
        <dbReference type="ARBA" id="ARBA00022475"/>
    </source>
</evidence>
<dbReference type="PANTHER" id="PTHR43653:SF1">
    <property type="entry name" value="CYTOCHROME C-TYPE BIOGENESIS PROTEIN CCMF"/>
    <property type="match status" value="1"/>
</dbReference>
<feature type="domain" description="Cytochrome c-type biogenesis protein CcmF C-terminal" evidence="13">
    <location>
        <begin position="315"/>
        <end position="642"/>
    </location>
</feature>
<dbReference type="InterPro" id="IPR032523">
    <property type="entry name" value="CcmF_C"/>
</dbReference>
<reference evidence="14" key="1">
    <citation type="submission" date="2021-05" db="EMBL/GenBank/DDBJ databases">
        <authorList>
            <person name="Tanabe Y."/>
        </authorList>
    </citation>
    <scope>NUCLEOTIDE SEQUENCE</scope>
    <source>
        <strain evidence="14">BOTRYCO-1</strain>
    </source>
</reference>
<feature type="transmembrane region" description="Helical" evidence="11">
    <location>
        <begin position="96"/>
        <end position="113"/>
    </location>
</feature>
<comment type="subcellular location">
    <subcellularLocation>
        <location evidence="1">Cell inner membrane</location>
        <topology evidence="1">Multi-pass membrane protein</topology>
    </subcellularLocation>
</comment>
<feature type="transmembrane region" description="Helical" evidence="11">
    <location>
        <begin position="394"/>
        <end position="414"/>
    </location>
</feature>
<evidence type="ECO:0000256" key="2">
    <source>
        <dbReference type="ARBA" id="ARBA00009186"/>
    </source>
</evidence>
<feature type="transmembrane region" description="Helical" evidence="11">
    <location>
        <begin position="312"/>
        <end position="331"/>
    </location>
</feature>
<feature type="region of interest" description="Disordered" evidence="10">
    <location>
        <begin position="652"/>
        <end position="677"/>
    </location>
</feature>
<dbReference type="Pfam" id="PF01578">
    <property type="entry name" value="Cytochrom_C_asm"/>
    <property type="match status" value="1"/>
</dbReference>
<comment type="caution">
    <text evidence="14">The sequence shown here is derived from an EMBL/GenBank/DDBJ whole genome shotgun (WGS) entry which is preliminary data.</text>
</comment>
<comment type="function">
    <text evidence="9">Required for the biogenesis of c-type cytochromes. Possible subunit of a heme lyase.</text>
</comment>
<evidence type="ECO:0000256" key="11">
    <source>
        <dbReference type="SAM" id="Phobius"/>
    </source>
</evidence>
<evidence type="ECO:0000256" key="1">
    <source>
        <dbReference type="ARBA" id="ARBA00004429"/>
    </source>
</evidence>
<feature type="transmembrane region" description="Helical" evidence="11">
    <location>
        <begin position="352"/>
        <end position="374"/>
    </location>
</feature>
<dbReference type="InterPro" id="IPR003567">
    <property type="entry name" value="Cyt_c_biogenesis"/>
</dbReference>
<keyword evidence="7 11" id="KW-1133">Transmembrane helix</keyword>
<keyword evidence="15" id="KW-1185">Reference proteome</keyword>
<dbReference type="NCBIfam" id="TIGR00353">
    <property type="entry name" value="nrfE"/>
    <property type="match status" value="1"/>
</dbReference>
<evidence type="ECO:0000256" key="4">
    <source>
        <dbReference type="ARBA" id="ARBA00022519"/>
    </source>
</evidence>
<feature type="transmembrane region" description="Helical" evidence="11">
    <location>
        <begin position="207"/>
        <end position="229"/>
    </location>
</feature>
<evidence type="ECO:0000313" key="15">
    <source>
        <dbReference type="Proteomes" id="UP001161064"/>
    </source>
</evidence>
<feature type="transmembrane region" description="Helical" evidence="11">
    <location>
        <begin position="125"/>
        <end position="142"/>
    </location>
</feature>
<dbReference type="PRINTS" id="PR01410">
    <property type="entry name" value="CCBIOGENESIS"/>
</dbReference>
<feature type="transmembrane region" description="Helical" evidence="11">
    <location>
        <begin position="175"/>
        <end position="195"/>
    </location>
</feature>
<name>A0ABQ4PX83_9PROT</name>
<keyword evidence="4" id="KW-0997">Cell inner membrane</keyword>
<feature type="transmembrane region" description="Helical" evidence="11">
    <location>
        <begin position="272"/>
        <end position="292"/>
    </location>
</feature>
<keyword evidence="3" id="KW-1003">Cell membrane</keyword>
<feature type="domain" description="Cytochrome c assembly protein" evidence="12">
    <location>
        <begin position="89"/>
        <end position="295"/>
    </location>
</feature>
<feature type="transmembrane region" description="Helical" evidence="11">
    <location>
        <begin position="620"/>
        <end position="639"/>
    </location>
</feature>
<dbReference type="Proteomes" id="UP001161064">
    <property type="component" value="Unassembled WGS sequence"/>
</dbReference>
<comment type="similarity">
    <text evidence="2">Belongs to the CcmF/CycK/Ccl1/NrfE/CcsA family.</text>
</comment>
<evidence type="ECO:0000256" key="10">
    <source>
        <dbReference type="SAM" id="MobiDB-lite"/>
    </source>
</evidence>
<reference evidence="14" key="2">
    <citation type="journal article" date="2023" name="ISME Commun">
        <title>Characterization of a bloom-associated alphaproteobacterial lineage, 'Candidatus Phycosocius': insights into freshwater algal-bacterial interactions.</title>
        <authorList>
            <person name="Tanabe Y."/>
            <person name="Yamaguchi H."/>
            <person name="Yoshida M."/>
            <person name="Kai A."/>
            <person name="Okazaki Y."/>
        </authorList>
    </citation>
    <scope>NUCLEOTIDE SEQUENCE</scope>
    <source>
        <strain evidence="14">BOTRYCO-1</strain>
    </source>
</reference>
<dbReference type="PRINTS" id="PR01411">
    <property type="entry name" value="CCMFBIOGNSIS"/>
</dbReference>
<evidence type="ECO:0000313" key="14">
    <source>
        <dbReference type="EMBL" id="GIU67600.1"/>
    </source>
</evidence>
<dbReference type="InterPro" id="IPR002541">
    <property type="entry name" value="Cyt_c_assembly"/>
</dbReference>
<dbReference type="InterPro" id="IPR003568">
    <property type="entry name" value="Cyt_c_biogenesis_CcmF"/>
</dbReference>
<sequence length="677" mass="72105">MIAELGHFLIFLALAASLAQTGSGLWGGHAHDGRFAAMARASADVSALAIALAFLALMSAFIRSDFSVQNVATNSHTLKPLLYKIAGTWGSHEGSMVLWCLISAGFGWMLARFSKGLRWDLRARAVGVQGLLTAVMMAYLAFASNPFVRLDPAPLQGASLNPLLQDPALAAHPPFLYLGYVGSSVVFSLAVAALLEGRVDAAWARWVRPWALASWTFLTIGITLGSYWAYYELGWGGWWFWDPVENASFMPWLLGAALLHSAIVTEKRGGLASWTILLAILTFSLSLLGTFLVRSGVLTSVHAFALDPKRGFMILMILAAFTGGALALFAWRGPSLGSDRGLFAPISREGALVVNNLFLTVATATVLVGTLYPLLGEAVFKRALSVGPPYFNLAFTPLMALVLIVLPIAPFLAWKRGDLAGALQRLWVAGACAALAMTLTWALMGGKALAAIGIGLGAWLVCGAISEVLDRAKFGKLAWPQVWSRLKGVQRAAWGMTIAHMGLGVFVLGAVSETAFRQEHTASLGLGETTQFAGSSVTLKSVTAEEGPNYYADRALLVVTRGTREFTLTPERRFYPASRMPTTEVAIRSSLGGDVYAALGDPSQISGRMAWTVRLYSNPLVIGIFGGAFLMALGGAVSLTDRRLRVGAPQPARLKGAKISPEPKADFGLQGAGTSTP</sequence>
<evidence type="ECO:0000256" key="8">
    <source>
        <dbReference type="ARBA" id="ARBA00023136"/>
    </source>
</evidence>
<accession>A0ABQ4PX83</accession>
<dbReference type="EMBL" id="BPFZ01000011">
    <property type="protein sequence ID" value="GIU67600.1"/>
    <property type="molecule type" value="Genomic_DNA"/>
</dbReference>
<feature type="transmembrane region" description="Helical" evidence="11">
    <location>
        <begin position="249"/>
        <end position="265"/>
    </location>
</feature>
<dbReference type="RefSeq" id="WP_284360547.1">
    <property type="nucleotide sequence ID" value="NZ_BPFZ01000011.1"/>
</dbReference>
<evidence type="ECO:0000259" key="12">
    <source>
        <dbReference type="Pfam" id="PF01578"/>
    </source>
</evidence>
<dbReference type="NCBIfam" id="NF007691">
    <property type="entry name" value="PRK10369.1"/>
    <property type="match status" value="1"/>
</dbReference>
<feature type="transmembrane region" description="Helical" evidence="11">
    <location>
        <begin position="41"/>
        <end position="62"/>
    </location>
</feature>
<dbReference type="Pfam" id="PF16327">
    <property type="entry name" value="CcmF_C"/>
    <property type="match status" value="1"/>
</dbReference>
<evidence type="ECO:0000256" key="9">
    <source>
        <dbReference type="ARBA" id="ARBA00037230"/>
    </source>
</evidence>
<organism evidence="14 15">
    <name type="scientific">Candidatus Phycosocius spiralis</name>
    <dbReference type="NCBI Taxonomy" id="2815099"/>
    <lineage>
        <taxon>Bacteria</taxon>
        <taxon>Pseudomonadati</taxon>
        <taxon>Pseudomonadota</taxon>
        <taxon>Alphaproteobacteria</taxon>
        <taxon>Caulobacterales</taxon>
        <taxon>Caulobacterales incertae sedis</taxon>
        <taxon>Candidatus Phycosocius</taxon>
    </lineage>
</organism>
<gene>
    <name evidence="14" type="ORF">PsB1_1754</name>
</gene>
<dbReference type="PANTHER" id="PTHR43653">
    <property type="entry name" value="CYTOCHROME C ASSEMBLY PROTEIN-RELATED"/>
    <property type="match status" value="1"/>
</dbReference>
<keyword evidence="8 11" id="KW-0472">Membrane</keyword>
<proteinExistence type="inferred from homology"/>
<keyword evidence="6" id="KW-0201">Cytochrome c-type biogenesis</keyword>
<feature type="transmembrane region" description="Helical" evidence="11">
    <location>
        <begin position="450"/>
        <end position="470"/>
    </location>
</feature>
<keyword evidence="5 11" id="KW-0812">Transmembrane</keyword>
<evidence type="ECO:0000256" key="5">
    <source>
        <dbReference type="ARBA" id="ARBA00022692"/>
    </source>
</evidence>
<evidence type="ECO:0000256" key="6">
    <source>
        <dbReference type="ARBA" id="ARBA00022748"/>
    </source>
</evidence>
<evidence type="ECO:0000259" key="13">
    <source>
        <dbReference type="Pfam" id="PF16327"/>
    </source>
</evidence>
<evidence type="ECO:0000256" key="7">
    <source>
        <dbReference type="ARBA" id="ARBA00022989"/>
    </source>
</evidence>